<dbReference type="Proteomes" id="UP000094936">
    <property type="component" value="Unassembled WGS sequence"/>
</dbReference>
<reference evidence="3 4" key="1">
    <citation type="submission" date="2016-05" db="EMBL/GenBank/DDBJ databases">
        <title>Genomic Taxonomy of the Vibrionaceae.</title>
        <authorList>
            <person name="Gomez-Gil B."/>
            <person name="Enciso-Ibarra J."/>
        </authorList>
    </citation>
    <scope>NUCLEOTIDE SEQUENCE [LARGE SCALE GENOMIC DNA]</scope>
    <source>
        <strain evidence="3 4">CAIM 1920</strain>
    </source>
</reference>
<evidence type="ECO:0000313" key="4">
    <source>
        <dbReference type="Proteomes" id="UP000094936"/>
    </source>
</evidence>
<dbReference type="RefSeq" id="WP_068898195.1">
    <property type="nucleotide sequence ID" value="NZ_JBHUIF010000002.1"/>
</dbReference>
<feature type="signal peptide" evidence="1">
    <location>
        <begin position="1"/>
        <end position="19"/>
    </location>
</feature>
<feature type="chain" id="PRO_5008673384" description="Cupin type-1 domain-containing protein" evidence="1">
    <location>
        <begin position="20"/>
        <end position="141"/>
    </location>
</feature>
<dbReference type="InterPro" id="IPR014710">
    <property type="entry name" value="RmlC-like_jellyroll"/>
</dbReference>
<keyword evidence="4" id="KW-1185">Reference proteome</keyword>
<evidence type="ECO:0000259" key="2">
    <source>
        <dbReference type="Pfam" id="PF00190"/>
    </source>
</evidence>
<gene>
    <name evidence="3" type="ORF">A8L45_00770</name>
</gene>
<evidence type="ECO:0000313" key="3">
    <source>
        <dbReference type="EMBL" id="ODA36168.1"/>
    </source>
</evidence>
<dbReference type="InterPro" id="IPR006045">
    <property type="entry name" value="Cupin_1"/>
</dbReference>
<feature type="domain" description="Cupin type-1" evidence="2">
    <location>
        <begin position="49"/>
        <end position="130"/>
    </location>
</feature>
<evidence type="ECO:0000256" key="1">
    <source>
        <dbReference type="SAM" id="SignalP"/>
    </source>
</evidence>
<dbReference type="Pfam" id="PF00190">
    <property type="entry name" value="Cupin_1"/>
    <property type="match status" value="1"/>
</dbReference>
<dbReference type="AlphaFoldDB" id="A0A1C3ESI2"/>
<protein>
    <recommendedName>
        <fullName evidence="2">Cupin type-1 domain-containing protein</fullName>
    </recommendedName>
</protein>
<dbReference type="EMBL" id="LYBM01000001">
    <property type="protein sequence ID" value="ODA36168.1"/>
    <property type="molecule type" value="Genomic_DNA"/>
</dbReference>
<accession>A0A1C3ESI2</accession>
<dbReference type="InterPro" id="IPR011051">
    <property type="entry name" value="RmlC_Cupin_sf"/>
</dbReference>
<comment type="caution">
    <text evidence="3">The sequence shown here is derived from an EMBL/GenBank/DDBJ whole genome shotgun (WGS) entry which is preliminary data.</text>
</comment>
<dbReference type="SUPFAM" id="SSF51182">
    <property type="entry name" value="RmlC-like cupins"/>
    <property type="match status" value="1"/>
</dbReference>
<name>A0A1C3ESI2_9GAMM</name>
<dbReference type="Gene3D" id="2.60.120.10">
    <property type="entry name" value="Jelly Rolls"/>
    <property type="match status" value="1"/>
</dbReference>
<sequence>MKLLPFFFLSLLASNQVYAETRLIDLDLLPSKTVYEVAKVTPLAVSDGKPSVILFQLPSGKVVPPHSTQSGIRLMTVISGKLFWGNGEKVNKSEEKVYEAGDILTVPEKDPHWLAARQGDVILQLVSLKMNEIAPGIRKQM</sequence>
<organism evidence="3 4">
    <name type="scientific">Veronia pacifica</name>
    <dbReference type="NCBI Taxonomy" id="1080227"/>
    <lineage>
        <taxon>Bacteria</taxon>
        <taxon>Pseudomonadati</taxon>
        <taxon>Pseudomonadota</taxon>
        <taxon>Gammaproteobacteria</taxon>
        <taxon>Vibrionales</taxon>
        <taxon>Vibrionaceae</taxon>
        <taxon>Veronia</taxon>
    </lineage>
</organism>
<proteinExistence type="predicted"/>
<dbReference type="CDD" id="cd06989">
    <property type="entry name" value="cupin_DRT102"/>
    <property type="match status" value="1"/>
</dbReference>
<keyword evidence="1" id="KW-0732">Signal</keyword>